<dbReference type="AlphaFoldDB" id="A0A2I5HFJ1"/>
<feature type="domain" description="Replication gene A protein-like" evidence="7">
    <location>
        <begin position="184"/>
        <end position="503"/>
    </location>
</feature>
<keyword evidence="4" id="KW-0540">Nuclease</keyword>
<evidence type="ECO:0000259" key="7">
    <source>
        <dbReference type="Pfam" id="PF05840"/>
    </source>
</evidence>
<gene>
    <name evidence="8" type="ORF">CNQ75_06690</name>
</gene>
<evidence type="ECO:0000256" key="3">
    <source>
        <dbReference type="ARBA" id="ARBA00022705"/>
    </source>
</evidence>
<keyword evidence="6" id="KW-0378">Hydrolase</keyword>
<protein>
    <submittedName>
        <fullName evidence="8">Replication protein</fullName>
    </submittedName>
</protein>
<name>A0A2I5HFJ1_SALDZ</name>
<dbReference type="Pfam" id="PF05840">
    <property type="entry name" value="Phage_GPA"/>
    <property type="match status" value="1"/>
</dbReference>
<accession>A0A2I5HFJ1</accession>
<keyword evidence="3" id="KW-0235">DNA replication</keyword>
<dbReference type="GO" id="GO:0006260">
    <property type="term" value="P:DNA replication"/>
    <property type="evidence" value="ECO:0007669"/>
    <property type="project" value="UniProtKB-KW"/>
</dbReference>
<evidence type="ECO:0000256" key="6">
    <source>
        <dbReference type="ARBA" id="ARBA00022801"/>
    </source>
</evidence>
<evidence type="ECO:0000256" key="1">
    <source>
        <dbReference type="ARBA" id="ARBA00003293"/>
    </source>
</evidence>
<proteinExistence type="inferred from homology"/>
<dbReference type="InterPro" id="IPR008766">
    <property type="entry name" value="Replication_gene_A-like"/>
</dbReference>
<keyword evidence="5" id="KW-0255">Endonuclease</keyword>
<evidence type="ECO:0000256" key="2">
    <source>
        <dbReference type="ARBA" id="ARBA00009260"/>
    </source>
</evidence>
<dbReference type="EMBL" id="CP023345">
    <property type="protein sequence ID" value="ATW54240.1"/>
    <property type="molecule type" value="Genomic_DNA"/>
</dbReference>
<dbReference type="Proteomes" id="UP000230639">
    <property type="component" value="Chromosome"/>
</dbReference>
<comment type="function">
    <text evidence="1">Possible endonuclease which induces a single-strand cut and initiates DNA replication.</text>
</comment>
<evidence type="ECO:0000313" key="8">
    <source>
        <dbReference type="EMBL" id="ATW54240.1"/>
    </source>
</evidence>
<evidence type="ECO:0000313" key="9">
    <source>
        <dbReference type="Proteomes" id="UP000230639"/>
    </source>
</evidence>
<organism evidence="8 9">
    <name type="scientific">Salmonella diarizonae</name>
    <dbReference type="NCBI Taxonomy" id="59204"/>
    <lineage>
        <taxon>Bacteria</taxon>
        <taxon>Pseudomonadati</taxon>
        <taxon>Pseudomonadota</taxon>
        <taxon>Gammaproteobacteria</taxon>
        <taxon>Enterobacterales</taxon>
        <taxon>Enterobacteriaceae</taxon>
        <taxon>Salmonella</taxon>
    </lineage>
</organism>
<comment type="similarity">
    <text evidence="2">Belongs to the phage GPA family.</text>
</comment>
<dbReference type="GO" id="GO:0004519">
    <property type="term" value="F:endonuclease activity"/>
    <property type="evidence" value="ECO:0007669"/>
    <property type="project" value="UniProtKB-KW"/>
</dbReference>
<dbReference type="GO" id="GO:0016787">
    <property type="term" value="F:hydrolase activity"/>
    <property type="evidence" value="ECO:0007669"/>
    <property type="project" value="UniProtKB-KW"/>
</dbReference>
<evidence type="ECO:0000256" key="5">
    <source>
        <dbReference type="ARBA" id="ARBA00022759"/>
    </source>
</evidence>
<reference evidence="8 9" key="1">
    <citation type="submission" date="2017-09" db="EMBL/GenBank/DDBJ databases">
        <title>Complete genome of Salmonella enterica subsp. diarizonae isolated from stool of a patient with bacterial enteropathy.</title>
        <authorList>
            <person name="Zhou J."/>
            <person name="Chen Q."/>
            <person name="Guo L."/>
            <person name="Fan J."/>
        </authorList>
    </citation>
    <scope>NUCLEOTIDE SEQUENCE [LARGE SCALE GENOMIC DNA]</scope>
    <source>
        <strain evidence="8 9">HZS154</strain>
    </source>
</reference>
<sequence>MSLPYVWDWNAPRPAIDPATFAKKSEKSDLARLINLFDREAEQHQKQKEEEEKRRHKTFFEKKIDEAIDRDELRDEELARTAKKRAAAAEDRDNPVITRLNVLPSYLRSPLYSHLNFLRAKERRAEEAGKPQRPATRYIHGKLTRILDRIERTDARFCTLGYQRAVVIERLDALLTLPQLSKREVQTAATLTASAFNCEYDRLCNQYGDEMTLNDALTVYQKLADRALLLNITPPYYESLRTDRDRRTPPDIDKLPGALLRLSCADWWNTKLSRLRRIWREEQLRAACLVSRKKSAYLSKDALTEFREQRRRMKQFLKSHELVNEDGFTIDMADVYYSGNSNPVHRRHEMMANMKGLELIAKERGDDAVFVTVTCPSRCHATTEDGHPNPKWDGSTIRDSSDYLVNTFFATVRRKLNRKKLRWYGVRVAEPHHDGTVHWHMMIFVRPEERETIISEMEKIAIREDREELGDDIKPRFKQELITEEKGTPTGYIATYIGKNLDKGAVKGNDPKTGKPLIDDESGLTMAESVERAVGWAGLHGVRQFQFFGIPSRQVWRELRRLACQMERNPEGPQKLKDPAMDSVLVAADVGCFASYIMKQGGVLVPRKDYVIRTAYDIADKPNDYGETGIQIYGIWSPLIGEESRICTHPDNWTLVKKQPNPKDDAPEQGFEVDLPGGFAAPWTRGNNCTPTQKMSLPTAEDRVVRALAREGIHISDSEITLLMSGIKLSQNDKIYQVKGGILHVNVTANGLMTRWQKAVRRKSE</sequence>
<evidence type="ECO:0000256" key="4">
    <source>
        <dbReference type="ARBA" id="ARBA00022722"/>
    </source>
</evidence>